<dbReference type="InterPro" id="IPR002921">
    <property type="entry name" value="Fungal_lipase-type"/>
</dbReference>
<name>A0A8H4EZA7_MUCCL</name>
<comment type="caution">
    <text evidence="2">The sequence shown here is derived from an EMBL/GenBank/DDBJ whole genome shotgun (WGS) entry which is preliminary data.</text>
</comment>
<evidence type="ECO:0000313" key="2">
    <source>
        <dbReference type="EMBL" id="KAF1800162.1"/>
    </source>
</evidence>
<dbReference type="Gene3D" id="3.40.50.1820">
    <property type="entry name" value="alpha/beta hydrolase"/>
    <property type="match status" value="1"/>
</dbReference>
<dbReference type="SUPFAM" id="SSF53474">
    <property type="entry name" value="alpha/beta-Hydrolases"/>
    <property type="match status" value="1"/>
</dbReference>
<accession>A0A8H4EZA7</accession>
<sequence length="447" mass="49690">MSYRHMKEGTQGRGCHIYREQINTVVEKQRHQAILLIMVSTSYLISQGLHLCVAVSCLLIHFTDAAASSSNNAHKDAKNEANKLSAASSSSSSNATLFDGLPPLIPERVVPARKPRNAGKYDVETPNIERNVQWYNQHNPDQQYNLTRRSDTTTTLDGDTVGGYTLNLPENAPPIQPSSDDVMIQATTSQIKDFKKYSAIAGTAYCRNVVPKSEWNCVSCLQYVPDGKIIKTFTSFASDTNGFLLRSDKEKTIYLVFRGTSSFRNAITDLKFDKVAYPNVKGARVHKGFLASYNEIISSYFPAMQEQLTAFPSYNIIITGHSLGGAQAVLAGIDLYARDKRITEKNLKIFTNGMPRIGSPEFAYYVDSTKIPLYRSVNERDIVPHLPPQSFGFLHPGVEAWIKSPGSVYICSKERESKKCSNSIVPFTSISDHSNYYNTDQGNCLSS</sequence>
<dbReference type="AlphaFoldDB" id="A0A8H4EZA7"/>
<protein>
    <submittedName>
        <fullName evidence="2">Lipase</fullName>
    </submittedName>
</protein>
<dbReference type="PANTHER" id="PTHR45856">
    <property type="entry name" value="ALPHA/BETA-HYDROLASES SUPERFAMILY PROTEIN"/>
    <property type="match status" value="1"/>
</dbReference>
<dbReference type="Proteomes" id="UP000469890">
    <property type="component" value="Unassembled WGS sequence"/>
</dbReference>
<dbReference type="GO" id="GO:0006629">
    <property type="term" value="P:lipid metabolic process"/>
    <property type="evidence" value="ECO:0007669"/>
    <property type="project" value="InterPro"/>
</dbReference>
<gene>
    <name evidence="2" type="ORF">FB192DRAFT_1390375</name>
</gene>
<dbReference type="CDD" id="cd00519">
    <property type="entry name" value="Lipase_3"/>
    <property type="match status" value="1"/>
</dbReference>
<dbReference type="InterPro" id="IPR051218">
    <property type="entry name" value="Sec_MonoDiacylglyc_Lipase"/>
</dbReference>
<reference evidence="2 3" key="1">
    <citation type="submission" date="2019-09" db="EMBL/GenBank/DDBJ databases">
        <authorList>
            <consortium name="DOE Joint Genome Institute"/>
            <person name="Mondo S.J."/>
            <person name="Navarro-Mendoza M.I."/>
            <person name="Perez-Arques C."/>
            <person name="Panchal S."/>
            <person name="Nicolas F.E."/>
            <person name="Ganguly P."/>
            <person name="Pangilinan J."/>
            <person name="Grigoriev I."/>
            <person name="Heitman J."/>
            <person name="Sanya K."/>
            <person name="Garre V."/>
        </authorList>
    </citation>
    <scope>NUCLEOTIDE SEQUENCE [LARGE SCALE GENOMIC DNA]</scope>
    <source>
        <strain evidence="2 3">MU402</strain>
    </source>
</reference>
<evidence type="ECO:0000259" key="1">
    <source>
        <dbReference type="Pfam" id="PF01764"/>
    </source>
</evidence>
<evidence type="ECO:0000313" key="3">
    <source>
        <dbReference type="Proteomes" id="UP000469890"/>
    </source>
</evidence>
<dbReference type="Pfam" id="PF01764">
    <property type="entry name" value="Lipase_3"/>
    <property type="match status" value="1"/>
</dbReference>
<dbReference type="PANTHER" id="PTHR45856:SF25">
    <property type="entry name" value="FUNGAL LIPASE-LIKE DOMAIN-CONTAINING PROTEIN"/>
    <property type="match status" value="1"/>
</dbReference>
<dbReference type="InterPro" id="IPR029058">
    <property type="entry name" value="AB_hydrolase_fold"/>
</dbReference>
<organism evidence="2 3">
    <name type="scientific">Mucor circinelloides f. lusitanicus</name>
    <name type="common">Mucor racemosus var. lusitanicus</name>
    <dbReference type="NCBI Taxonomy" id="29924"/>
    <lineage>
        <taxon>Eukaryota</taxon>
        <taxon>Fungi</taxon>
        <taxon>Fungi incertae sedis</taxon>
        <taxon>Mucoromycota</taxon>
        <taxon>Mucoromycotina</taxon>
        <taxon>Mucoromycetes</taxon>
        <taxon>Mucorales</taxon>
        <taxon>Mucorineae</taxon>
        <taxon>Mucoraceae</taxon>
        <taxon>Mucor</taxon>
    </lineage>
</organism>
<dbReference type="EMBL" id="JAAECE010000006">
    <property type="protein sequence ID" value="KAF1800162.1"/>
    <property type="molecule type" value="Genomic_DNA"/>
</dbReference>
<proteinExistence type="predicted"/>
<feature type="domain" description="Fungal lipase-type" evidence="1">
    <location>
        <begin position="254"/>
        <end position="390"/>
    </location>
</feature>